<keyword evidence="5" id="KW-0472">Membrane</keyword>
<dbReference type="InterPro" id="IPR013491">
    <property type="entry name" value="Tape_meas_N"/>
</dbReference>
<keyword evidence="3" id="KW-0378">Hydrolase</keyword>
<dbReference type="InterPro" id="IPR051794">
    <property type="entry name" value="PG_Endopeptidase_C40"/>
</dbReference>
<dbReference type="SUPFAM" id="SSF54001">
    <property type="entry name" value="Cysteine proteinases"/>
    <property type="match status" value="1"/>
</dbReference>
<name>A0A1Q8W367_9ACTO</name>
<evidence type="ECO:0000313" key="8">
    <source>
        <dbReference type="Proteomes" id="UP000185772"/>
    </source>
</evidence>
<dbReference type="GO" id="GO:0006508">
    <property type="term" value="P:proteolysis"/>
    <property type="evidence" value="ECO:0007669"/>
    <property type="project" value="UniProtKB-KW"/>
</dbReference>
<dbReference type="Pfam" id="PF00877">
    <property type="entry name" value="NLPC_P60"/>
    <property type="match status" value="1"/>
</dbReference>
<dbReference type="SUPFAM" id="SSF57997">
    <property type="entry name" value="Tropomyosin"/>
    <property type="match status" value="1"/>
</dbReference>
<reference evidence="7 8" key="1">
    <citation type="submission" date="2016-12" db="EMBL/GenBank/DDBJ databases">
        <title>Genomic comparison of strains in the 'Actinomyces naeslundii' group.</title>
        <authorList>
            <person name="Mughal S.R."/>
            <person name="Do T."/>
            <person name="Gilbert S.C."/>
            <person name="Witherden E.A."/>
            <person name="Didelot X."/>
            <person name="Beighton D."/>
        </authorList>
    </citation>
    <scope>NUCLEOTIDE SEQUENCE [LARGE SCALE GENOMIC DNA]</scope>
    <source>
        <strain evidence="7 8">MMRCO6-1</strain>
    </source>
</reference>
<keyword evidence="5" id="KW-0812">Transmembrane</keyword>
<keyword evidence="4" id="KW-0788">Thiol protease</keyword>
<sequence>MAGFQAGTVFVDVVPSMKGFLKEINADVKAQMPTAGNEAARSFADAFKKTTSTTGADIANSFADPLGKTTARLKQEATAAGQALASAQKEVAASSGNLAAARGREEAAAKSLVTAENSLNQARSSGNTAQIARAEEGYAQALDRSKAANKAADQAAADHSRAMGKVETAARDTDQAVGALASKTGKTKREVAEANPALKTYATNLDHVDTAAEKAGVATAQTGTKVSSVSSLARSAIAPMLALGAAVGIGGFASEAIEASDATDKFVSTLQFSGLDTSTIDRLKESAQKYADETVYDLADIQQITAQLASNGVDGFDKLAEAAGNLNAVAGGNADTFKSVGMVMTQTAGQGKLTTENFNQLSDAIPGASGKIQKALLDMGAYTGNFRDAMQKGEISADEFNAAILQLGSDETAVAAARSTKTIEGAAGNLQATVVGAIKDLIDYVKPAITGLMGWLADAIGGSVTWIKQHKDEMQALAIGVGVAVAAYAGFSILTSVIGWIKGTTLATEGLNAALKANPIGFVVTAIALLVTGLVLLYKKNEAFRLKVQELGRTVVEIWQQHIQPAISAVWEWISGTLLPGIQSIWDLLTKGNFNGNLFGLEEDSAFVDFLLNVRDTAIEVWGWLSGTLIPGIQSIWDLLTKGNFDGNLFGLEEDSAFVDFLLTLREGAIATGEAISNAWTNVIQPALSDLWSWVTGTLAPALADFWTGVVQPVWNGFATVVSTAWTSVISPVLSGLWSFISNVLIPVLQFLWTNVVQPVWNGFATVVSTAWNSVIYPALSALWGWLTTSLVPALQGLWNTVQPVWKSISSVISDAWNSVIYPALSAFWGWVKNTLAPALQEFWTSVVQPVWSAVSNFIASAWTNVISPALSAMWSFISGVLVPIIQFLWANVVQPLFRLIGAAIQTAWEWVIKPALMGLWAFISNVLAPIFTFLWNNVVKPVWQGISTTISTVVNFLSNTVFPKIKTAIDNAKSGFDNFKSGVQTAMNAIKGAAAKPINFVIGTVYRDGIKKAFDTIAEKVGLSLRLPSVSTIPGYASGGQWRTMTPGYTPGRDVFHFFSPDGGGALRLSGGEGIIRPDSLRALGGKPWLDRVNASRGKGLANVGDTGTRRGQVAFAKGGIWDRVKGSVSSSINWVKSTASAVADIVSDPIGAVTNLVISPAKELLKSVGSSFWAQTVGAMPPLWFESLKNIFKSKTEAAGLSGGSGLVGAARKAIGVPYVWGGSSIPPGLDCSGLVYWAAKQLGLGWPRLTAAGYQSGSTPISWSAAVPGDLLFWGSPAHHVAIFAGGGKMVEEPREGLSGREISIWGSPTVGRYGGARKYDAGGWLPPGAHTAVNQTRSREAVLTSRQWSDVSRLAAQGASNEALLAGLDGTEVRLVVDDSTALDAHVEVIAAGVLDRRARTLGRGRR</sequence>
<dbReference type="InterPro" id="IPR038765">
    <property type="entry name" value="Papain-like_cys_pep_sf"/>
</dbReference>
<evidence type="ECO:0000256" key="1">
    <source>
        <dbReference type="ARBA" id="ARBA00007074"/>
    </source>
</evidence>
<dbReference type="GO" id="GO:0008234">
    <property type="term" value="F:cysteine-type peptidase activity"/>
    <property type="evidence" value="ECO:0007669"/>
    <property type="project" value="UniProtKB-KW"/>
</dbReference>
<evidence type="ECO:0000256" key="3">
    <source>
        <dbReference type="ARBA" id="ARBA00022801"/>
    </source>
</evidence>
<dbReference type="PANTHER" id="PTHR47359">
    <property type="entry name" value="PEPTIDOGLYCAN DL-ENDOPEPTIDASE CWLO"/>
    <property type="match status" value="1"/>
</dbReference>
<evidence type="ECO:0000313" key="7">
    <source>
        <dbReference type="EMBL" id="OLO55997.1"/>
    </source>
</evidence>
<dbReference type="PROSITE" id="PS51935">
    <property type="entry name" value="NLPC_P60"/>
    <property type="match status" value="1"/>
</dbReference>
<gene>
    <name evidence="7" type="ORF">BKH27_00360</name>
</gene>
<keyword evidence="2" id="KW-0645">Protease</keyword>
<feature type="transmembrane region" description="Helical" evidence="5">
    <location>
        <begin position="915"/>
        <end position="936"/>
    </location>
</feature>
<organism evidence="7 8">
    <name type="scientific">Actinomyces oris</name>
    <dbReference type="NCBI Taxonomy" id="544580"/>
    <lineage>
        <taxon>Bacteria</taxon>
        <taxon>Bacillati</taxon>
        <taxon>Actinomycetota</taxon>
        <taxon>Actinomycetes</taxon>
        <taxon>Actinomycetales</taxon>
        <taxon>Actinomycetaceae</taxon>
        <taxon>Actinomyces</taxon>
    </lineage>
</organism>
<feature type="transmembrane region" description="Helical" evidence="5">
    <location>
        <begin position="520"/>
        <end position="538"/>
    </location>
</feature>
<dbReference type="RefSeq" id="WP_075370818.1">
    <property type="nucleotide sequence ID" value="NZ_MSKM01000001.1"/>
</dbReference>
<feature type="transmembrane region" description="Helical" evidence="5">
    <location>
        <begin position="873"/>
        <end position="894"/>
    </location>
</feature>
<evidence type="ECO:0000256" key="2">
    <source>
        <dbReference type="ARBA" id="ARBA00022670"/>
    </source>
</evidence>
<dbReference type="InterPro" id="IPR016024">
    <property type="entry name" value="ARM-type_fold"/>
</dbReference>
<proteinExistence type="inferred from homology"/>
<dbReference type="EMBL" id="MSKM01000001">
    <property type="protein sequence ID" value="OLO55997.1"/>
    <property type="molecule type" value="Genomic_DNA"/>
</dbReference>
<comment type="similarity">
    <text evidence="1">Belongs to the peptidase C40 family.</text>
</comment>
<dbReference type="NCBIfam" id="TIGR02675">
    <property type="entry name" value="tape_meas_nterm"/>
    <property type="match status" value="1"/>
</dbReference>
<evidence type="ECO:0000259" key="6">
    <source>
        <dbReference type="PROSITE" id="PS51935"/>
    </source>
</evidence>
<dbReference type="Pfam" id="PF20155">
    <property type="entry name" value="TMP_3"/>
    <property type="match status" value="1"/>
</dbReference>
<keyword evidence="5" id="KW-1133">Transmembrane helix</keyword>
<dbReference type="InterPro" id="IPR000064">
    <property type="entry name" value="NLP_P60_dom"/>
</dbReference>
<dbReference type="Gene3D" id="3.90.1720.10">
    <property type="entry name" value="endopeptidase domain like (from Nostoc punctiforme)"/>
    <property type="match status" value="1"/>
</dbReference>
<evidence type="ECO:0000256" key="4">
    <source>
        <dbReference type="ARBA" id="ARBA00022807"/>
    </source>
</evidence>
<feature type="domain" description="NlpC/P60" evidence="6">
    <location>
        <begin position="1203"/>
        <end position="1329"/>
    </location>
</feature>
<comment type="caution">
    <text evidence="7">The sequence shown here is derived from an EMBL/GenBank/DDBJ whole genome shotgun (WGS) entry which is preliminary data.</text>
</comment>
<dbReference type="PANTHER" id="PTHR47359:SF3">
    <property type="entry name" value="NLP_P60 DOMAIN-CONTAINING PROTEIN-RELATED"/>
    <property type="match status" value="1"/>
</dbReference>
<protein>
    <recommendedName>
        <fullName evidence="6">NlpC/P60 domain-containing protein</fullName>
    </recommendedName>
</protein>
<dbReference type="Proteomes" id="UP000185772">
    <property type="component" value="Unassembled WGS sequence"/>
</dbReference>
<evidence type="ECO:0000256" key="5">
    <source>
        <dbReference type="SAM" id="Phobius"/>
    </source>
</evidence>
<dbReference type="SUPFAM" id="SSF48371">
    <property type="entry name" value="ARM repeat"/>
    <property type="match status" value="1"/>
</dbReference>
<feature type="transmembrane region" description="Helical" evidence="5">
    <location>
        <begin position="476"/>
        <end position="500"/>
    </location>
</feature>
<accession>A0A1Q8W367</accession>